<evidence type="ECO:0000313" key="1">
    <source>
        <dbReference type="EMBL" id="KAJ1099897.1"/>
    </source>
</evidence>
<sequence length="183" mass="21021">MAWDACRCIQTYHEEQPLRILLPQRSSCREAVTARVAPPCIGGSPRGWMGKAGRKRVNERRLRIRVAEGQGRYDGREMGCVAERNLAVGDWVRTKNCEKSKKGLSRWSVPKRITKVSKYSVVVDDGRKCNVGSVVKCNELEMRKWKNVACEHGEQGEEGRKTVLEEKKKRMVKRPDYLRDYIA</sequence>
<evidence type="ECO:0000313" key="2">
    <source>
        <dbReference type="Proteomes" id="UP001066276"/>
    </source>
</evidence>
<dbReference type="EMBL" id="JANPWB010000014">
    <property type="protein sequence ID" value="KAJ1099897.1"/>
    <property type="molecule type" value="Genomic_DNA"/>
</dbReference>
<name>A0AAV7M8N1_PLEWA</name>
<reference evidence="1" key="1">
    <citation type="journal article" date="2022" name="bioRxiv">
        <title>Sequencing and chromosome-scale assembly of the giantPleurodeles waltlgenome.</title>
        <authorList>
            <person name="Brown T."/>
            <person name="Elewa A."/>
            <person name="Iarovenko S."/>
            <person name="Subramanian E."/>
            <person name="Araus A.J."/>
            <person name="Petzold A."/>
            <person name="Susuki M."/>
            <person name="Suzuki K.-i.T."/>
            <person name="Hayashi T."/>
            <person name="Toyoda A."/>
            <person name="Oliveira C."/>
            <person name="Osipova E."/>
            <person name="Leigh N.D."/>
            <person name="Simon A."/>
            <person name="Yun M.H."/>
        </authorList>
    </citation>
    <scope>NUCLEOTIDE SEQUENCE</scope>
    <source>
        <strain evidence="1">20211129_DDA</strain>
        <tissue evidence="1">Liver</tissue>
    </source>
</reference>
<gene>
    <name evidence="1" type="ORF">NDU88_004990</name>
</gene>
<dbReference type="Proteomes" id="UP001066276">
    <property type="component" value="Chromosome 10"/>
</dbReference>
<accession>A0AAV7M8N1</accession>
<comment type="caution">
    <text evidence="1">The sequence shown here is derived from an EMBL/GenBank/DDBJ whole genome shotgun (WGS) entry which is preliminary data.</text>
</comment>
<proteinExistence type="predicted"/>
<organism evidence="1 2">
    <name type="scientific">Pleurodeles waltl</name>
    <name type="common">Iberian ribbed newt</name>
    <dbReference type="NCBI Taxonomy" id="8319"/>
    <lineage>
        <taxon>Eukaryota</taxon>
        <taxon>Metazoa</taxon>
        <taxon>Chordata</taxon>
        <taxon>Craniata</taxon>
        <taxon>Vertebrata</taxon>
        <taxon>Euteleostomi</taxon>
        <taxon>Amphibia</taxon>
        <taxon>Batrachia</taxon>
        <taxon>Caudata</taxon>
        <taxon>Salamandroidea</taxon>
        <taxon>Salamandridae</taxon>
        <taxon>Pleurodelinae</taxon>
        <taxon>Pleurodeles</taxon>
    </lineage>
</organism>
<protein>
    <submittedName>
        <fullName evidence="1">Uncharacterized protein</fullName>
    </submittedName>
</protein>
<dbReference type="AlphaFoldDB" id="A0AAV7M8N1"/>
<keyword evidence="2" id="KW-1185">Reference proteome</keyword>